<comment type="caution">
    <text evidence="13">The sequence shown here is derived from an EMBL/GenBank/DDBJ whole genome shotgun (WGS) entry which is preliminary data.</text>
</comment>
<dbReference type="InterPro" id="IPR036005">
    <property type="entry name" value="Creatinase/aminopeptidase-like"/>
</dbReference>
<comment type="catalytic activity">
    <reaction evidence="1">
        <text>Release of N-terminal amino acids, preferentially methionine, from peptides and arylamides.</text>
        <dbReference type="EC" id="3.4.11.18"/>
    </reaction>
</comment>
<dbReference type="Gene3D" id="1.10.10.10">
    <property type="entry name" value="Winged helix-like DNA-binding domain superfamily/Winged helix DNA-binding domain"/>
    <property type="match status" value="1"/>
</dbReference>
<evidence type="ECO:0000256" key="7">
    <source>
        <dbReference type="ARBA" id="ARBA00022438"/>
    </source>
</evidence>
<dbReference type="GO" id="GO:0005737">
    <property type="term" value="C:cytoplasm"/>
    <property type="evidence" value="ECO:0007669"/>
    <property type="project" value="UniProtKB-SubCell"/>
</dbReference>
<keyword evidence="8" id="KW-0963">Cytoplasm</keyword>
<evidence type="ECO:0000313" key="13">
    <source>
        <dbReference type="EMBL" id="RTG81598.1"/>
    </source>
</evidence>
<comment type="subcellular location">
    <subcellularLocation>
        <location evidence="6">Cytoplasm</location>
    </subcellularLocation>
</comment>
<dbReference type="GO" id="GO:0046872">
    <property type="term" value="F:metal ion binding"/>
    <property type="evidence" value="ECO:0007669"/>
    <property type="project" value="UniProtKB-KW"/>
</dbReference>
<gene>
    <name evidence="13" type="ORF">DC041_0003634</name>
</gene>
<evidence type="ECO:0000256" key="5">
    <source>
        <dbReference type="ARBA" id="ARBA00001954"/>
    </source>
</evidence>
<dbReference type="InterPro" id="IPR036390">
    <property type="entry name" value="WH_DNA-bd_sf"/>
</dbReference>
<dbReference type="CDD" id="cd01088">
    <property type="entry name" value="MetAP2"/>
    <property type="match status" value="1"/>
</dbReference>
<keyword evidence="9" id="KW-0645">Protease</keyword>
<feature type="domain" description="Peptidase M24" evidence="12">
    <location>
        <begin position="163"/>
        <end position="255"/>
    </location>
</feature>
<dbReference type="SUPFAM" id="SSF55920">
    <property type="entry name" value="Creatinase/aminopeptidase"/>
    <property type="match status" value="1"/>
</dbReference>
<organism evidence="13 14">
    <name type="scientific">Schistosoma bovis</name>
    <name type="common">Blood fluke</name>
    <dbReference type="NCBI Taxonomy" id="6184"/>
    <lineage>
        <taxon>Eukaryota</taxon>
        <taxon>Metazoa</taxon>
        <taxon>Spiralia</taxon>
        <taxon>Lophotrochozoa</taxon>
        <taxon>Platyhelminthes</taxon>
        <taxon>Trematoda</taxon>
        <taxon>Digenea</taxon>
        <taxon>Strigeidida</taxon>
        <taxon>Schistosomatoidea</taxon>
        <taxon>Schistosomatidae</taxon>
        <taxon>Schistosoma</taxon>
    </lineage>
</organism>
<dbReference type="GO" id="GO:0004239">
    <property type="term" value="F:initiator methionyl aminopeptidase activity"/>
    <property type="evidence" value="ECO:0007669"/>
    <property type="project" value="UniProtKB-EC"/>
</dbReference>
<evidence type="ECO:0000313" key="14">
    <source>
        <dbReference type="Proteomes" id="UP000290809"/>
    </source>
</evidence>
<dbReference type="GO" id="GO:0006508">
    <property type="term" value="P:proteolysis"/>
    <property type="evidence" value="ECO:0007669"/>
    <property type="project" value="UniProtKB-KW"/>
</dbReference>
<dbReference type="FunFam" id="1.10.10.10:FF:000106">
    <property type="entry name" value="Methionine aminopeptidase 2"/>
    <property type="match status" value="1"/>
</dbReference>
<evidence type="ECO:0000256" key="6">
    <source>
        <dbReference type="ARBA" id="ARBA00004496"/>
    </source>
</evidence>
<dbReference type="GO" id="GO:0070006">
    <property type="term" value="F:metalloaminopeptidase activity"/>
    <property type="evidence" value="ECO:0007669"/>
    <property type="project" value="InterPro"/>
</dbReference>
<evidence type="ECO:0000256" key="3">
    <source>
        <dbReference type="ARBA" id="ARBA00001941"/>
    </source>
</evidence>
<comment type="cofactor">
    <cofactor evidence="4">
        <name>Zn(2+)</name>
        <dbReference type="ChEBI" id="CHEBI:29105"/>
    </cofactor>
</comment>
<evidence type="ECO:0000256" key="11">
    <source>
        <dbReference type="ARBA" id="ARBA00022801"/>
    </source>
</evidence>
<reference evidence="13 14" key="1">
    <citation type="journal article" date="2019" name="PLoS Pathog.">
        <title>Genome sequence of the bovine parasite Schistosoma bovis Tanzania.</title>
        <authorList>
            <person name="Oey H."/>
            <person name="Zakrzewski M."/>
            <person name="Gobert G."/>
            <person name="Gravermann K."/>
            <person name="Stoye J."/>
            <person name="Jones M."/>
            <person name="Mcmanus D."/>
            <person name="Krause L."/>
        </authorList>
    </citation>
    <scope>NUCLEOTIDE SEQUENCE [LARGE SCALE GENOMIC DNA]</scope>
    <source>
        <strain evidence="13 14">TAN1997</strain>
    </source>
</reference>
<keyword evidence="11" id="KW-0378">Hydrolase</keyword>
<name>A0A430Q1N2_SCHBO</name>
<proteinExistence type="predicted"/>
<comment type="cofactor">
    <cofactor evidence="5">
        <name>Fe(2+)</name>
        <dbReference type="ChEBI" id="CHEBI:29033"/>
    </cofactor>
</comment>
<dbReference type="Gene3D" id="3.90.230.10">
    <property type="entry name" value="Creatinase/methionine aminopeptidase superfamily"/>
    <property type="match status" value="2"/>
</dbReference>
<evidence type="ECO:0000256" key="8">
    <source>
        <dbReference type="ARBA" id="ARBA00022490"/>
    </source>
</evidence>
<dbReference type="PANTHER" id="PTHR45777">
    <property type="entry name" value="METHIONINE AMINOPEPTIDASE 2"/>
    <property type="match status" value="1"/>
</dbReference>
<evidence type="ECO:0000256" key="9">
    <source>
        <dbReference type="ARBA" id="ARBA00022670"/>
    </source>
</evidence>
<dbReference type="Proteomes" id="UP000290809">
    <property type="component" value="Unassembled WGS sequence"/>
</dbReference>
<keyword evidence="10" id="KW-0479">Metal-binding</keyword>
<comment type="cofactor">
    <cofactor evidence="3">
        <name>Co(2+)</name>
        <dbReference type="ChEBI" id="CHEBI:48828"/>
    </cofactor>
</comment>
<dbReference type="InterPro" id="IPR000994">
    <property type="entry name" value="Pept_M24"/>
</dbReference>
<evidence type="ECO:0000256" key="1">
    <source>
        <dbReference type="ARBA" id="ARBA00000294"/>
    </source>
</evidence>
<sequence>MECTSEPDKESEKSLDEVCQKMDKLPELNGDSPVKLVTKKKKKHKKKTVKCTNGGDATLMKENETGDTSVNCGENMSSAVKTSNKKSKSENSGVIRQTDPPSIPVCQLYPKGDYPVGQIINYEPDTDWLVHMFDFLLIFLTINRTTSEECKARDNAHIEIYQQFREGAEVHRQTRNYIKKWIRPGIRLIDMCEELERTSRALILERGLDAGLAFPTGCSINHCAAHYTPNGGDNTVLNYDDVCKIDFGYNKSHYHYINSVKPIRNLNGHSLGPYQIHAGKTVPIVRGGEQTRMEENEYYAIETFGSTGKGYVIDGDEVSHYMKNFDVRHVPLRLAKSKQLLNVIDRNFSTLAFCRRWLDRLGETKYLMALKNLCDVGIVDPYPPLCDQRGCYTAQWEHTILLRPTCKEVVSRGEDY</sequence>
<dbReference type="STRING" id="6184.A0A430Q1N2"/>
<dbReference type="PANTHER" id="PTHR45777:SF2">
    <property type="entry name" value="METHIONINE AMINOPEPTIDASE 2"/>
    <property type="match status" value="1"/>
</dbReference>
<comment type="cofactor">
    <cofactor evidence="2">
        <name>Mn(2+)</name>
        <dbReference type="ChEBI" id="CHEBI:29035"/>
    </cofactor>
</comment>
<evidence type="ECO:0000256" key="4">
    <source>
        <dbReference type="ARBA" id="ARBA00001947"/>
    </source>
</evidence>
<evidence type="ECO:0000259" key="12">
    <source>
        <dbReference type="Pfam" id="PF00557"/>
    </source>
</evidence>
<evidence type="ECO:0000256" key="2">
    <source>
        <dbReference type="ARBA" id="ARBA00001936"/>
    </source>
</evidence>
<keyword evidence="14" id="KW-1185">Reference proteome</keyword>
<evidence type="ECO:0000256" key="10">
    <source>
        <dbReference type="ARBA" id="ARBA00022723"/>
    </source>
</evidence>
<keyword evidence="7 13" id="KW-0031">Aminopeptidase</keyword>
<dbReference type="SUPFAM" id="SSF46785">
    <property type="entry name" value="Winged helix' DNA-binding domain"/>
    <property type="match status" value="1"/>
</dbReference>
<protein>
    <submittedName>
        <fullName evidence="13">Methionyl aminopeptidase</fullName>
    </submittedName>
</protein>
<dbReference type="EMBL" id="QMKO01003271">
    <property type="protein sequence ID" value="RTG81598.1"/>
    <property type="molecule type" value="Genomic_DNA"/>
</dbReference>
<dbReference type="InterPro" id="IPR036388">
    <property type="entry name" value="WH-like_DNA-bd_sf"/>
</dbReference>
<dbReference type="AlphaFoldDB" id="A0A430Q1N2"/>
<dbReference type="Pfam" id="PF00557">
    <property type="entry name" value="Peptidase_M24"/>
    <property type="match status" value="1"/>
</dbReference>
<dbReference type="InterPro" id="IPR002468">
    <property type="entry name" value="Pept_M24A_MAP2"/>
</dbReference>
<accession>A0A430Q1N2</accession>
<dbReference type="InterPro" id="IPR050247">
    <property type="entry name" value="Met_Aminopeptidase_Type2"/>
</dbReference>